<proteinExistence type="predicted"/>
<reference evidence="2" key="1">
    <citation type="journal article" date="2021" name="Microorganisms">
        <title>Acidisoma silvae sp. nov. and Acidisomacellulosilytica sp. nov., Two Acidophilic Bacteria Isolated from Decaying Wood, Hydrolyzing Cellulose and Producing Poly-3-hydroxybutyrate.</title>
        <authorList>
            <person name="Mieszkin S."/>
            <person name="Pouder E."/>
            <person name="Uroz S."/>
            <person name="Simon-Colin C."/>
            <person name="Alain K."/>
        </authorList>
    </citation>
    <scope>NUCLEOTIDE SEQUENCE</scope>
    <source>
        <strain evidence="2">HW T2.11</strain>
    </source>
</reference>
<reference evidence="2" key="2">
    <citation type="submission" date="2021-01" db="EMBL/GenBank/DDBJ databases">
        <authorList>
            <person name="Mieszkin S."/>
            <person name="Pouder E."/>
            <person name="Alain K."/>
        </authorList>
    </citation>
    <scope>NUCLEOTIDE SEQUENCE</scope>
    <source>
        <strain evidence="2">HW T2.11</strain>
    </source>
</reference>
<evidence type="ECO:0008006" key="4">
    <source>
        <dbReference type="Google" id="ProtNLM"/>
    </source>
</evidence>
<keyword evidence="3" id="KW-1185">Reference proteome</keyword>
<evidence type="ECO:0000256" key="1">
    <source>
        <dbReference type="SAM" id="MobiDB-lite"/>
    </source>
</evidence>
<name>A0A964E1I8_9PROT</name>
<dbReference type="AlphaFoldDB" id="A0A964E1I8"/>
<gene>
    <name evidence="2" type="ORF">ASILVAE211_21675</name>
</gene>
<protein>
    <recommendedName>
        <fullName evidence="4">OB domain-containing protein</fullName>
    </recommendedName>
</protein>
<sequence length="123" mass="13869">MRQRPGTDKGIVFVTLEDEFGIAHLVIYTNVGERVRSAMIDAKLIVAKGRIERATEHANADHPSHLRRLFDRSDPLPTLGVSESNPRWNEANLGRADEVRRPNPGSVHPKAAMPASRDFRLWH</sequence>
<dbReference type="Proteomes" id="UP000708298">
    <property type="component" value="Unassembled WGS sequence"/>
</dbReference>
<evidence type="ECO:0000313" key="2">
    <source>
        <dbReference type="EMBL" id="MCB8877818.1"/>
    </source>
</evidence>
<feature type="compositionally biased region" description="Basic and acidic residues" evidence="1">
    <location>
        <begin position="57"/>
        <end position="74"/>
    </location>
</feature>
<feature type="region of interest" description="Disordered" evidence="1">
    <location>
        <begin position="57"/>
        <end position="123"/>
    </location>
</feature>
<dbReference type="EMBL" id="JAESVB010000018">
    <property type="protein sequence ID" value="MCB8877818.1"/>
    <property type="molecule type" value="Genomic_DNA"/>
</dbReference>
<organism evidence="2 3">
    <name type="scientific">Acidisoma silvae</name>
    <dbReference type="NCBI Taxonomy" id="2802396"/>
    <lineage>
        <taxon>Bacteria</taxon>
        <taxon>Pseudomonadati</taxon>
        <taxon>Pseudomonadota</taxon>
        <taxon>Alphaproteobacteria</taxon>
        <taxon>Acetobacterales</taxon>
        <taxon>Acidocellaceae</taxon>
        <taxon>Acidisoma</taxon>
    </lineage>
</organism>
<dbReference type="RefSeq" id="WP_227323464.1">
    <property type="nucleotide sequence ID" value="NZ_JAESVB010000018.1"/>
</dbReference>
<evidence type="ECO:0000313" key="3">
    <source>
        <dbReference type="Proteomes" id="UP000708298"/>
    </source>
</evidence>
<comment type="caution">
    <text evidence="2">The sequence shown here is derived from an EMBL/GenBank/DDBJ whole genome shotgun (WGS) entry which is preliminary data.</text>
</comment>
<accession>A0A964E1I8</accession>
<dbReference type="CDD" id="cd04485">
    <property type="entry name" value="DnaE_OBF"/>
    <property type="match status" value="1"/>
</dbReference>